<dbReference type="AlphaFoldDB" id="A0A0L7ADC7"/>
<evidence type="ECO:0000313" key="2">
    <source>
        <dbReference type="Proteomes" id="UP000309937"/>
    </source>
</evidence>
<name>A0A0L7ADC7_ECOLX</name>
<dbReference type="Pfam" id="PF22886">
    <property type="entry name" value="DUF7021"/>
    <property type="match status" value="1"/>
</dbReference>
<comment type="caution">
    <text evidence="1">The sequence shown here is derived from an EMBL/GenBank/DDBJ whole genome shotgun (WGS) entry which is preliminary data.</text>
</comment>
<proteinExistence type="predicted"/>
<dbReference type="InterPro" id="IPR019260">
    <property type="entry name" value="DUF2262"/>
</dbReference>
<dbReference type="Proteomes" id="UP000309937">
    <property type="component" value="Unassembled WGS sequence"/>
</dbReference>
<reference evidence="1 2" key="1">
    <citation type="submission" date="2018-12" db="EMBL/GenBank/DDBJ databases">
        <title>Food and Water Safety Consortium.</title>
        <authorList>
            <person name="Tyson S."/>
            <person name="Peterson C.-L."/>
            <person name="Olson A."/>
            <person name="Tyler S."/>
            <person name="Cabral J."/>
            <person name="Lynch T."/>
            <person name="Knox N."/>
            <person name="Van Domselaar G."/>
            <person name="Graham M."/>
        </authorList>
    </citation>
    <scope>NUCLEOTIDE SEQUENCE [LARGE SCALE GENOMIC DNA]</scope>
    <source>
        <strain evidence="1 2">FWSEC0118</strain>
    </source>
</reference>
<accession>A0A0L7ADC7</accession>
<protein>
    <submittedName>
        <fullName evidence="1">DUF2262 domain-containing protein</fullName>
    </submittedName>
</protein>
<dbReference type="Pfam" id="PF10020">
    <property type="entry name" value="DUF2262"/>
    <property type="match status" value="1"/>
</dbReference>
<evidence type="ECO:0000313" key="1">
    <source>
        <dbReference type="EMBL" id="TJQ17368.1"/>
    </source>
</evidence>
<dbReference type="RefSeq" id="WP_000365422.1">
    <property type="nucleotide sequence ID" value="NZ_CP027520.1"/>
</dbReference>
<sequence>MDLNSEEYKKFSHTFKDTEEEIIVLLSDTGGGAGKSNGDNYWTAVEHLLAWKSLTTGEIHVGDGRLNWLITEENEKTQGCAWPFNMQSGGIYRLRVRDLIDRTVPEGKLAEFYNRFYVLEVLESHVQCEELLNIQKEYRKPVVVEDQQLGTFVLNKDYSCFSGEVKWNDQNISVSMEVDKNDRYTWQQAFENLRFLCSHMQQKDQEFRQYAAEQLTELANDWLQDEEDEEITEDMFVSRINLVELAMDYNGDYSLYYNDDDMFWGHIIDIVGSIETGPTSASIAG</sequence>
<dbReference type="InterPro" id="IPR054286">
    <property type="entry name" value="DUF7021"/>
</dbReference>
<organism evidence="1 2">
    <name type="scientific">Escherichia coli</name>
    <dbReference type="NCBI Taxonomy" id="562"/>
    <lineage>
        <taxon>Bacteria</taxon>
        <taxon>Pseudomonadati</taxon>
        <taxon>Pseudomonadota</taxon>
        <taxon>Gammaproteobacteria</taxon>
        <taxon>Enterobacterales</taxon>
        <taxon>Enterobacteriaceae</taxon>
        <taxon>Escherichia</taxon>
    </lineage>
</organism>
<dbReference type="EMBL" id="RRGJ01000005">
    <property type="protein sequence ID" value="TJQ17368.1"/>
    <property type="molecule type" value="Genomic_DNA"/>
</dbReference>
<gene>
    <name evidence="1" type="ORF">C9Z68_05635</name>
</gene>